<feature type="region of interest" description="Disordered" evidence="1">
    <location>
        <begin position="515"/>
        <end position="610"/>
    </location>
</feature>
<dbReference type="AlphaFoldDB" id="A0AAE0D9S3"/>
<keyword evidence="2" id="KW-0472">Membrane</keyword>
<evidence type="ECO:0000256" key="1">
    <source>
        <dbReference type="SAM" id="MobiDB-lite"/>
    </source>
</evidence>
<feature type="compositionally biased region" description="Polar residues" evidence="1">
    <location>
        <begin position="555"/>
        <end position="586"/>
    </location>
</feature>
<evidence type="ECO:0000313" key="4">
    <source>
        <dbReference type="Proteomes" id="UP001281614"/>
    </source>
</evidence>
<feature type="compositionally biased region" description="Low complexity" evidence="1">
    <location>
        <begin position="474"/>
        <end position="487"/>
    </location>
</feature>
<feature type="compositionally biased region" description="Polar residues" evidence="1">
    <location>
        <begin position="674"/>
        <end position="684"/>
    </location>
</feature>
<feature type="compositionally biased region" description="Low complexity" evidence="1">
    <location>
        <begin position="263"/>
        <end position="275"/>
    </location>
</feature>
<keyword evidence="2" id="KW-0812">Transmembrane</keyword>
<feature type="region of interest" description="Disordered" evidence="1">
    <location>
        <begin position="670"/>
        <end position="699"/>
    </location>
</feature>
<feature type="region of interest" description="Disordered" evidence="1">
    <location>
        <begin position="468"/>
        <end position="487"/>
    </location>
</feature>
<dbReference type="EMBL" id="VYYT01000136">
    <property type="protein sequence ID" value="KAK2764236.1"/>
    <property type="molecule type" value="Genomic_DNA"/>
</dbReference>
<reference evidence="3" key="1">
    <citation type="submission" date="2023-02" db="EMBL/GenBank/DDBJ databases">
        <title>Colletotrichum kahawae CIFC_Que2 genome sequencing and assembly.</title>
        <authorList>
            <person name="Baroncelli R."/>
        </authorList>
    </citation>
    <scope>NUCLEOTIDE SEQUENCE</scope>
    <source>
        <strain evidence="3">CIFC_Que2</strain>
    </source>
</reference>
<gene>
    <name evidence="3" type="ORF">CKAH01_15776</name>
</gene>
<feature type="transmembrane region" description="Helical" evidence="2">
    <location>
        <begin position="30"/>
        <end position="58"/>
    </location>
</feature>
<feature type="region of interest" description="Disordered" evidence="1">
    <location>
        <begin position="1"/>
        <end position="21"/>
    </location>
</feature>
<keyword evidence="4" id="KW-1185">Reference proteome</keyword>
<organism evidence="3 4">
    <name type="scientific">Colletotrichum kahawae</name>
    <name type="common">Coffee berry disease fungus</name>
    <dbReference type="NCBI Taxonomy" id="34407"/>
    <lineage>
        <taxon>Eukaryota</taxon>
        <taxon>Fungi</taxon>
        <taxon>Dikarya</taxon>
        <taxon>Ascomycota</taxon>
        <taxon>Pezizomycotina</taxon>
        <taxon>Sordariomycetes</taxon>
        <taxon>Hypocreomycetidae</taxon>
        <taxon>Glomerellales</taxon>
        <taxon>Glomerellaceae</taxon>
        <taxon>Colletotrichum</taxon>
        <taxon>Colletotrichum gloeosporioides species complex</taxon>
    </lineage>
</organism>
<comment type="caution">
    <text evidence="3">The sequence shown here is derived from an EMBL/GenBank/DDBJ whole genome shotgun (WGS) entry which is preliminary data.</text>
</comment>
<sequence length="726" mass="81212">MSRNHEAATIPVLSPRSSPNPPLPQTAARIYPVLSLISVILLFLSSGAGIALSAVVLFRNFESIEVLDPLSRAVFFVASCKSLAYVLTHIIAARTAYIKINGSPKAYGKYVAGLAFLLARLGLPVWVAAVTLAIIVAVNTGLDVAKGIQENLPWLNVIISVASLLSLIAMLAVIEMAERPFATIGLSQSWFVRGEHPLTAPDEEDIDYGLVEVVSMVKDVKLPPTAKQIKAKKMLSTIEEKREKKPEKRKRKTLTKKNPYEVQQQRQQQQQQQQQYRTLRHARSMSMPTPLNAVFGDSPEPQLPDSPGLHTAFVWKPPTREGTPRAAGAVTFEDLGAWRDRVSIHHTASDISTSASAPFDDIVLPSMPRQAHYSPRSQASLLEQQQHKYDLRRWTAIGMQSPPLDGAFLDVPFKRLPTPLMTMEDEHRMLGRRPSTRDGDWEANYHLRMQQNSRPSTRDADWEANYLPRMHQNSRPSSSHTSRTARSSMTYRAGFSIRDEPPSLPPIATVSSLVNKTNTNSIRPDSDVLPNEGRRRRRLSNVSDKRRQTYRTDSRLLSQTYRPSGRYVSTVSQETRPTSPTLTIKSARSGRSDVHNFSRPRTSAAARMQSKVAKRLRAMKNQQQQEQQQLVVSVARRSVGEETSSSLSTPGTPSTPRTVRAAAFKTLQERLGRRNQQQLPTNGEQRPPSPETPRTARATAVRTLQERLGKRMMRRNEAEAAQLQHV</sequence>
<evidence type="ECO:0000256" key="2">
    <source>
        <dbReference type="SAM" id="Phobius"/>
    </source>
</evidence>
<feature type="region of interest" description="Disordered" evidence="1">
    <location>
        <begin position="233"/>
        <end position="280"/>
    </location>
</feature>
<dbReference type="Proteomes" id="UP001281614">
    <property type="component" value="Unassembled WGS sequence"/>
</dbReference>
<protein>
    <submittedName>
        <fullName evidence="3">Uncharacterized protein</fullName>
    </submittedName>
</protein>
<evidence type="ECO:0000313" key="3">
    <source>
        <dbReference type="EMBL" id="KAK2764236.1"/>
    </source>
</evidence>
<keyword evidence="2" id="KW-1133">Transmembrane helix</keyword>
<feature type="compositionally biased region" description="Basic and acidic residues" evidence="1">
    <location>
        <begin position="543"/>
        <end position="554"/>
    </location>
</feature>
<feature type="transmembrane region" description="Helical" evidence="2">
    <location>
        <begin position="154"/>
        <end position="174"/>
    </location>
</feature>
<feature type="transmembrane region" description="Helical" evidence="2">
    <location>
        <begin position="112"/>
        <end position="142"/>
    </location>
</feature>
<name>A0AAE0D9S3_COLKA</name>
<accession>A0AAE0D9S3</accession>
<proteinExistence type="predicted"/>